<evidence type="ECO:0000256" key="10">
    <source>
        <dbReference type="ARBA" id="ARBA00023054"/>
    </source>
</evidence>
<dbReference type="FunFam" id="3.30.565.10:FF:000024">
    <property type="entry name" value="heat shock protein 90-5, chloroplastic"/>
    <property type="match status" value="1"/>
</dbReference>
<dbReference type="PANTHER" id="PTHR11528">
    <property type="entry name" value="HEAT SHOCK PROTEIN 90 FAMILY MEMBER"/>
    <property type="match status" value="1"/>
</dbReference>
<reference evidence="17 18" key="1">
    <citation type="submission" date="2021-07" db="EMBL/GenBank/DDBJ databases">
        <title>The Aristolochia fimbriata genome: insights into angiosperm evolution, floral development and chemical biosynthesis.</title>
        <authorList>
            <person name="Jiao Y."/>
        </authorList>
    </citation>
    <scope>NUCLEOTIDE SEQUENCE [LARGE SCALE GENOMIC DNA]</scope>
    <source>
        <strain evidence="17">IBCAS-2021</strain>
        <tissue evidence="17">Leaf</tissue>
    </source>
</reference>
<dbReference type="SMART" id="SM00249">
    <property type="entry name" value="PHD"/>
    <property type="match status" value="1"/>
</dbReference>
<dbReference type="EMBL" id="JAINDJ010000006">
    <property type="protein sequence ID" value="KAG9443522.1"/>
    <property type="molecule type" value="Genomic_DNA"/>
</dbReference>
<keyword evidence="11" id="KW-0143">Chaperone</keyword>
<dbReference type="InterPro" id="IPR001404">
    <property type="entry name" value="Hsp90_fam"/>
</dbReference>
<evidence type="ECO:0000256" key="3">
    <source>
        <dbReference type="ARBA" id="ARBA00022723"/>
    </source>
</evidence>
<feature type="compositionally biased region" description="Polar residues" evidence="14">
    <location>
        <begin position="925"/>
        <end position="938"/>
    </location>
</feature>
<dbReference type="GO" id="GO:0016887">
    <property type="term" value="F:ATP hydrolysis activity"/>
    <property type="evidence" value="ECO:0007669"/>
    <property type="project" value="InterPro"/>
</dbReference>
<feature type="domain" description="Zinc finger PHD-type" evidence="15">
    <location>
        <begin position="1113"/>
        <end position="1173"/>
    </location>
</feature>
<dbReference type="InterPro" id="IPR004082">
    <property type="entry name" value="OBERON"/>
</dbReference>
<keyword evidence="9" id="KW-0346">Stress response</keyword>
<dbReference type="InterPro" id="IPR047578">
    <property type="entry name" value="OBE1-like_PHD"/>
</dbReference>
<keyword evidence="8" id="KW-0809">Transit peptide</keyword>
<evidence type="ECO:0000256" key="2">
    <source>
        <dbReference type="ARBA" id="ARBA00008239"/>
    </source>
</evidence>
<name>A0AAV7E6U1_ARIFI</name>
<evidence type="ECO:0000256" key="12">
    <source>
        <dbReference type="ARBA" id="ARBA00023242"/>
    </source>
</evidence>
<evidence type="ECO:0000256" key="5">
    <source>
        <dbReference type="ARBA" id="ARBA00022771"/>
    </source>
</evidence>
<dbReference type="GO" id="GO:0140662">
    <property type="term" value="F:ATP-dependent protein folding chaperone"/>
    <property type="evidence" value="ECO:0007669"/>
    <property type="project" value="InterPro"/>
</dbReference>
<dbReference type="FunFam" id="3.40.50.11260:FF:000005">
    <property type="entry name" value="Heat shock protein 90"/>
    <property type="match status" value="1"/>
</dbReference>
<comment type="subcellular location">
    <subcellularLocation>
        <location evidence="1">Nucleus</location>
    </subcellularLocation>
</comment>
<evidence type="ECO:0000259" key="16">
    <source>
        <dbReference type="SMART" id="SM00387"/>
    </source>
</evidence>
<feature type="coiled-coil region" evidence="13">
    <location>
        <begin position="1281"/>
        <end position="1368"/>
    </location>
</feature>
<dbReference type="NCBIfam" id="NF003555">
    <property type="entry name" value="PRK05218.1"/>
    <property type="match status" value="1"/>
</dbReference>
<feature type="compositionally biased region" description="Basic and acidic residues" evidence="14">
    <location>
        <begin position="945"/>
        <end position="954"/>
    </location>
</feature>
<evidence type="ECO:0000256" key="8">
    <source>
        <dbReference type="ARBA" id="ARBA00022946"/>
    </source>
</evidence>
<evidence type="ECO:0000256" key="9">
    <source>
        <dbReference type="ARBA" id="ARBA00023016"/>
    </source>
</evidence>
<dbReference type="Gene3D" id="3.40.50.11260">
    <property type="match status" value="1"/>
</dbReference>
<dbReference type="SUPFAM" id="SSF110942">
    <property type="entry name" value="HSP90 C-terminal domain"/>
    <property type="match status" value="1"/>
</dbReference>
<dbReference type="HAMAP" id="MF_00505">
    <property type="entry name" value="HSP90"/>
    <property type="match status" value="1"/>
</dbReference>
<keyword evidence="4" id="KW-0547">Nucleotide-binding</keyword>
<dbReference type="Pfam" id="PF13589">
    <property type="entry name" value="HATPase_c_3"/>
    <property type="match status" value="1"/>
</dbReference>
<keyword evidence="3" id="KW-0479">Metal-binding</keyword>
<dbReference type="InterPro" id="IPR020575">
    <property type="entry name" value="Hsp90_N"/>
</dbReference>
<dbReference type="InterPro" id="IPR037196">
    <property type="entry name" value="HSP90_C"/>
</dbReference>
<proteinExistence type="inferred from homology"/>
<evidence type="ECO:0000256" key="6">
    <source>
        <dbReference type="ARBA" id="ARBA00022833"/>
    </source>
</evidence>
<dbReference type="Gene3D" id="3.30.230.80">
    <property type="match status" value="1"/>
</dbReference>
<protein>
    <submittedName>
        <fullName evidence="17">Uncharacterized protein</fullName>
    </submittedName>
</protein>
<dbReference type="PRINTS" id="PR01544">
    <property type="entry name" value="ARATH130DUF"/>
</dbReference>
<keyword evidence="10 13" id="KW-0175">Coiled coil</keyword>
<evidence type="ECO:0000256" key="13">
    <source>
        <dbReference type="SAM" id="Coils"/>
    </source>
</evidence>
<evidence type="ECO:0000256" key="7">
    <source>
        <dbReference type="ARBA" id="ARBA00022840"/>
    </source>
</evidence>
<evidence type="ECO:0000313" key="18">
    <source>
        <dbReference type="Proteomes" id="UP000825729"/>
    </source>
</evidence>
<dbReference type="GO" id="GO:0005634">
    <property type="term" value="C:nucleus"/>
    <property type="evidence" value="ECO:0007669"/>
    <property type="project" value="UniProtKB-SubCell"/>
</dbReference>
<keyword evidence="18" id="KW-1185">Reference proteome</keyword>
<feature type="region of interest" description="Disordered" evidence="14">
    <location>
        <begin position="377"/>
        <end position="398"/>
    </location>
</feature>
<dbReference type="Gene3D" id="3.30.565.10">
    <property type="entry name" value="Histidine kinase-like ATPase, C-terminal domain"/>
    <property type="match status" value="1"/>
</dbReference>
<dbReference type="SUPFAM" id="SSF54211">
    <property type="entry name" value="Ribosomal protein S5 domain 2-like"/>
    <property type="match status" value="1"/>
</dbReference>
<dbReference type="InterPro" id="IPR032535">
    <property type="entry name" value="Oberon_CC"/>
</dbReference>
<evidence type="ECO:0000313" key="17">
    <source>
        <dbReference type="EMBL" id="KAG9443522.1"/>
    </source>
</evidence>
<dbReference type="Pfam" id="PF00183">
    <property type="entry name" value="HSP90"/>
    <property type="match status" value="1"/>
</dbReference>
<evidence type="ECO:0000256" key="4">
    <source>
        <dbReference type="ARBA" id="ARBA00022741"/>
    </source>
</evidence>
<dbReference type="Pfam" id="PF07227">
    <property type="entry name" value="PHD_Oberon"/>
    <property type="match status" value="1"/>
</dbReference>
<organism evidence="17 18">
    <name type="scientific">Aristolochia fimbriata</name>
    <name type="common">White veined hardy Dutchman's pipe vine</name>
    <dbReference type="NCBI Taxonomy" id="158543"/>
    <lineage>
        <taxon>Eukaryota</taxon>
        <taxon>Viridiplantae</taxon>
        <taxon>Streptophyta</taxon>
        <taxon>Embryophyta</taxon>
        <taxon>Tracheophyta</taxon>
        <taxon>Spermatophyta</taxon>
        <taxon>Magnoliopsida</taxon>
        <taxon>Magnoliidae</taxon>
        <taxon>Piperales</taxon>
        <taxon>Aristolochiaceae</taxon>
        <taxon>Aristolochia</taxon>
    </lineage>
</organism>
<evidence type="ECO:0000256" key="11">
    <source>
        <dbReference type="ARBA" id="ARBA00023186"/>
    </source>
</evidence>
<sequence>MYMILEAAESRNFPPERLKPFCKFKLAKTLNQATLNELLQAITGSVVLRPVLHSCSPPHFLSVGTSATKMHRLSRRSVSAILRSGGARHQGLAPAASTVTGGDSNASASTNRRYSALTGGIKTTPESGLSWNKKNGFPAIRFESTAAAANTSTSPAEKFEYQAEVSRLMDLIVNSLYSNKEVFLRELISNASDALDKLRFLGVTEPGLLKDAADLDIRIQTDSENGIITITDTGIGMTRQELVDCLGTIAQSGTAKFLKALKDSKDAGSDNNLIGQFGVGFYSAFLVSDKVVVSTKSPKSDKQYVWEGEANASSYTIREETDPEKLIPRGTRLTLHLKRDDKGFAHPERVQKLVRNYSQFVSFPIYTWQEKGFTKEVEVDEDPSEAKKEGEEDAKTEKKKKTKTVVERYWDWELTNETKPIWLRNPKEVTTEEYNEFYKKTFNEYLEPLASSHFTTEGEVEFRSVLFVPAVSPMGKEDMVNPKTKNIRLYVKRVFISDDFDGELFPRYLSFVKGVVDSNDLPLNVSREILQESRIVRIMKKRLVRKAFDMILGISMSENKEDYDKFWENFGKHLKLGCLEDHPNHKRIAPLLRFLSSQSEEELISLDEYVENMKPEQKDIYYIAADSRTSAKNTPFLERLLEKDYEVLFLIDPIDEVAVTNLKSYKEKNFVDISKEDLDLGDKNEEKEKEMKQEFGQTCDWIKKRLGDKVASVQISNRLSTSPCVLVSGKFGWSANMERLMKAQTVGDTSSLDFMRARRVFEINPEHPIINNLNAACRSDPNDPDALRAIDLLYDTALISSGFTPDNPSELGGKIYEMMGSALSGKWSTSASQSVRPGSTEAVEAEVVEPAQAGGQYQFCTDSLMGTSSGTNFNQHPSPKMLPPRQQPRSGGLQTSLSLLSSDACGSPDVQEPGSNSDPARESPTESASSRETWPTENNRPESLLGKKLEKDKEEAESECPEQSVVRRVPTADKLSLRNVARDRVDVISERMHILPDELLEELKNELRVILEGTGGSQDREEFLLLQKLVQGRTDLTDKTLHRAHRVQLEILVAINTGIQAFLHPNISLSHNCLIEIFLYKRCRNIACQNPLPADDCRCEICSKRNGFCNLCMCVICNKFDFEVNTCRWIGCDLCSHWTHTDCAIRVGQIGMGPCGKIGVGPVEMLFRCQACNKTSELLGWVKDVFQHCAPSWDREALLRELDFVSRIFRGSEDPRGRKLLWKCEDLMEKLRTGGADSMAWKVMLHFFQELEMDPTKNPDAEESGRLIAPQEACNRIAEVVQEAVRKMEMVAEEKKRLFKKARHALDACDRELEDKAREVAELQMERQRKKQQIEELESIVRLKQAEADMFQLKASEARREAERLQRISLAKSEKAEEEYASRYLKLRLNEAEAEKQYLFEKIKLQESSRASQSSSGADPSQMLMLCKIQDLLKNVYNVPAKSEGQSGDHHPIGSLP</sequence>
<dbReference type="GO" id="GO:0008270">
    <property type="term" value="F:zinc ion binding"/>
    <property type="evidence" value="ECO:0007669"/>
    <property type="project" value="UniProtKB-KW"/>
</dbReference>
<feature type="compositionally biased region" description="Polar residues" evidence="14">
    <location>
        <begin position="862"/>
        <end position="877"/>
    </location>
</feature>
<dbReference type="FunFam" id="3.30.230.80:FF:000005">
    <property type="entry name" value="heat shock protein 90-5, chloroplastic"/>
    <property type="match status" value="1"/>
</dbReference>
<comment type="similarity">
    <text evidence="2">Belongs to the heat shock protein 90 family.</text>
</comment>
<feature type="region of interest" description="Disordered" evidence="14">
    <location>
        <begin position="862"/>
        <end position="965"/>
    </location>
</feature>
<keyword evidence="6" id="KW-0862">Zinc</keyword>
<dbReference type="Pfam" id="PF16312">
    <property type="entry name" value="Oberon_cc"/>
    <property type="match status" value="1"/>
</dbReference>
<dbReference type="GO" id="GO:0005737">
    <property type="term" value="C:cytoplasm"/>
    <property type="evidence" value="ECO:0007669"/>
    <property type="project" value="UniProtKB-ARBA"/>
</dbReference>
<comment type="caution">
    <text evidence="17">The sequence shown here is derived from an EMBL/GenBank/DDBJ whole genome shotgun (WGS) entry which is preliminary data.</text>
</comment>
<dbReference type="SUPFAM" id="SSF55874">
    <property type="entry name" value="ATPase domain of HSP90 chaperone/DNA topoisomerase II/histidine kinase"/>
    <property type="match status" value="1"/>
</dbReference>
<dbReference type="SMART" id="SM00387">
    <property type="entry name" value="HATPase_c"/>
    <property type="match status" value="1"/>
</dbReference>
<dbReference type="GO" id="GO:0051082">
    <property type="term" value="F:unfolded protein binding"/>
    <property type="evidence" value="ECO:0007669"/>
    <property type="project" value="InterPro"/>
</dbReference>
<dbReference type="InterPro" id="IPR020568">
    <property type="entry name" value="Ribosomal_Su5_D2-typ_SF"/>
</dbReference>
<dbReference type="InterPro" id="IPR019805">
    <property type="entry name" value="Heat_shock_protein_90_CS"/>
</dbReference>
<evidence type="ECO:0000256" key="1">
    <source>
        <dbReference type="ARBA" id="ARBA00004123"/>
    </source>
</evidence>
<dbReference type="PROSITE" id="PS00298">
    <property type="entry name" value="HSP90"/>
    <property type="match status" value="1"/>
</dbReference>
<dbReference type="Gene3D" id="1.20.120.790">
    <property type="entry name" value="Heat shock protein 90, C-terminal domain"/>
    <property type="match status" value="1"/>
</dbReference>
<dbReference type="InterPro" id="IPR001965">
    <property type="entry name" value="Znf_PHD"/>
</dbReference>
<dbReference type="GO" id="GO:0005524">
    <property type="term" value="F:ATP binding"/>
    <property type="evidence" value="ECO:0007669"/>
    <property type="project" value="UniProtKB-KW"/>
</dbReference>
<keyword evidence="7" id="KW-0067">ATP-binding</keyword>
<dbReference type="InterPro" id="IPR003594">
    <property type="entry name" value="HATPase_dom"/>
</dbReference>
<gene>
    <name evidence="17" type="ORF">H6P81_014862</name>
</gene>
<dbReference type="FunFam" id="1.20.120.790:FF:000001">
    <property type="entry name" value="Heat shock protein 90 alpha"/>
    <property type="match status" value="1"/>
</dbReference>
<dbReference type="Proteomes" id="UP000825729">
    <property type="component" value="Unassembled WGS sequence"/>
</dbReference>
<feature type="compositionally biased region" description="Basic and acidic residues" evidence="14">
    <location>
        <begin position="384"/>
        <end position="396"/>
    </location>
</feature>
<dbReference type="InterPro" id="IPR036890">
    <property type="entry name" value="HATPase_C_sf"/>
</dbReference>
<evidence type="ECO:0000259" key="15">
    <source>
        <dbReference type="SMART" id="SM00249"/>
    </source>
</evidence>
<feature type="domain" description="Histidine kinase/HSP90-like ATPase" evidence="16">
    <location>
        <begin position="179"/>
        <end position="341"/>
    </location>
</feature>
<dbReference type="CDD" id="cd15612">
    <property type="entry name" value="PHD_OBE1_like"/>
    <property type="match status" value="1"/>
</dbReference>
<evidence type="ECO:0000256" key="14">
    <source>
        <dbReference type="SAM" id="MobiDB-lite"/>
    </source>
</evidence>
<dbReference type="InterPro" id="IPR032881">
    <property type="entry name" value="Oberon-like_PHD"/>
</dbReference>
<accession>A0AAV7E6U1</accession>
<keyword evidence="5" id="KW-0863">Zinc-finger</keyword>
<dbReference type="CDD" id="cd16927">
    <property type="entry name" value="HATPase_Hsp90-like"/>
    <property type="match status" value="1"/>
</dbReference>
<keyword evidence="12" id="KW-0539">Nucleus</keyword>